<proteinExistence type="predicted"/>
<dbReference type="RefSeq" id="WP_395437112.1">
    <property type="nucleotide sequence ID" value="NZ_JBAWKC010000001.1"/>
</dbReference>
<dbReference type="Proteomes" id="UP001610104">
    <property type="component" value="Unassembled WGS sequence"/>
</dbReference>
<gene>
    <name evidence="1" type="ORF">V8G56_03705</name>
</gene>
<reference evidence="1 2" key="1">
    <citation type="submission" date="2024-02" db="EMBL/GenBank/DDBJ databases">
        <title>A Gaetbulibacter species isolated from tidal flats and genomic insights of their niches.</title>
        <authorList>
            <person name="Ye Y."/>
        </authorList>
    </citation>
    <scope>NUCLEOTIDE SEQUENCE [LARGE SCALE GENOMIC DNA]</scope>
    <source>
        <strain evidence="1 2">KEM-8</strain>
    </source>
</reference>
<sequence>MVDAVFISYKDGYYRFLFESGEEMVFEEVHPRVLKQFDLKNDKSLIGKSFRVSFIEIIEDSDDDFVIYRIESLKTL</sequence>
<evidence type="ECO:0000313" key="2">
    <source>
        <dbReference type="Proteomes" id="UP001610104"/>
    </source>
</evidence>
<accession>A0ABW7MLY6</accession>
<keyword evidence="2" id="KW-1185">Reference proteome</keyword>
<organism evidence="1 2">
    <name type="scientific">Gaetbulibacter aquiaggeris</name>
    <dbReference type="NCBI Taxonomy" id="1735373"/>
    <lineage>
        <taxon>Bacteria</taxon>
        <taxon>Pseudomonadati</taxon>
        <taxon>Bacteroidota</taxon>
        <taxon>Flavobacteriia</taxon>
        <taxon>Flavobacteriales</taxon>
        <taxon>Flavobacteriaceae</taxon>
        <taxon>Gaetbulibacter</taxon>
    </lineage>
</organism>
<protein>
    <submittedName>
        <fullName evidence="1">Uncharacterized protein</fullName>
    </submittedName>
</protein>
<dbReference type="EMBL" id="JBAWKC010000001">
    <property type="protein sequence ID" value="MFH6767831.1"/>
    <property type="molecule type" value="Genomic_DNA"/>
</dbReference>
<comment type="caution">
    <text evidence="1">The sequence shown here is derived from an EMBL/GenBank/DDBJ whole genome shotgun (WGS) entry which is preliminary data.</text>
</comment>
<evidence type="ECO:0000313" key="1">
    <source>
        <dbReference type="EMBL" id="MFH6767831.1"/>
    </source>
</evidence>
<name>A0ABW7MLY6_9FLAO</name>